<feature type="compositionally biased region" description="Pro residues" evidence="4">
    <location>
        <begin position="209"/>
        <end position="224"/>
    </location>
</feature>
<evidence type="ECO:0000259" key="6">
    <source>
        <dbReference type="Pfam" id="PF18201"/>
    </source>
</evidence>
<comment type="caution">
    <text evidence="7">The sequence shown here is derived from an EMBL/GenBank/DDBJ whole genome shotgun (WGS) entry which is preliminary data.</text>
</comment>
<feature type="compositionally biased region" description="Pro residues" evidence="4">
    <location>
        <begin position="231"/>
        <end position="243"/>
    </location>
</feature>
<keyword evidence="1 3" id="KW-0963">Cytoplasm</keyword>
<evidence type="ECO:0000313" key="8">
    <source>
        <dbReference type="Proteomes" id="UP000551758"/>
    </source>
</evidence>
<feature type="compositionally biased region" description="Acidic residues" evidence="4">
    <location>
        <begin position="397"/>
        <end position="421"/>
    </location>
</feature>
<dbReference type="OrthoDB" id="546764at2759"/>
<evidence type="ECO:0000256" key="4">
    <source>
        <dbReference type="SAM" id="MobiDB-lite"/>
    </source>
</evidence>
<feature type="region of interest" description="Disordered" evidence="4">
    <location>
        <begin position="697"/>
        <end position="722"/>
    </location>
</feature>
<dbReference type="GO" id="GO:0003351">
    <property type="term" value="P:epithelial cilium movement involved in extracellular fluid movement"/>
    <property type="evidence" value="ECO:0007669"/>
    <property type="project" value="TreeGrafter"/>
</dbReference>
<feature type="compositionally biased region" description="Gly residues" evidence="4">
    <location>
        <begin position="494"/>
        <end position="523"/>
    </location>
</feature>
<dbReference type="EMBL" id="JACDTQ010000812">
    <property type="protein sequence ID" value="KAF5925852.1"/>
    <property type="molecule type" value="Genomic_DNA"/>
</dbReference>
<comment type="similarity">
    <text evidence="3">Belongs to the PIH1 family. Kintoun subfamily.</text>
</comment>
<dbReference type="GO" id="GO:0060285">
    <property type="term" value="P:cilium-dependent cell motility"/>
    <property type="evidence" value="ECO:0007669"/>
    <property type="project" value="UniProtKB-UniRule"/>
</dbReference>
<evidence type="ECO:0000259" key="5">
    <source>
        <dbReference type="Pfam" id="PF08190"/>
    </source>
</evidence>
<feature type="compositionally biased region" description="Basic and acidic residues" evidence="4">
    <location>
        <begin position="697"/>
        <end position="708"/>
    </location>
</feature>
<feature type="compositionally biased region" description="Basic and acidic residues" evidence="4">
    <location>
        <begin position="441"/>
        <end position="462"/>
    </location>
</feature>
<dbReference type="GO" id="GO:0120293">
    <property type="term" value="C:dynein axonemal particle"/>
    <property type="evidence" value="ECO:0007669"/>
    <property type="project" value="UniProtKB-SubCell"/>
</dbReference>
<organism evidence="7 8">
    <name type="scientific">Diceros bicornis minor</name>
    <name type="common">South-central black rhinoceros</name>
    <dbReference type="NCBI Taxonomy" id="77932"/>
    <lineage>
        <taxon>Eukaryota</taxon>
        <taxon>Metazoa</taxon>
        <taxon>Chordata</taxon>
        <taxon>Craniata</taxon>
        <taxon>Vertebrata</taxon>
        <taxon>Euteleostomi</taxon>
        <taxon>Mammalia</taxon>
        <taxon>Eutheria</taxon>
        <taxon>Laurasiatheria</taxon>
        <taxon>Perissodactyla</taxon>
        <taxon>Rhinocerotidae</taxon>
        <taxon>Diceros</taxon>
    </lineage>
</organism>
<dbReference type="InterPro" id="IPR050734">
    <property type="entry name" value="PIH1/Kintoun_subfamily"/>
</dbReference>
<sequence>MARAAASSALEDLDLSAEEVQRLTSAFRDPEFRRMFSEYAEELTDPENRRRYEAEVTALERERGVAVRFVHPEPGHVLRTSLDGARRGFVNVCSNPLVGAPRGRPDGQWSLPYSLAPGREYLGRRGGRYTVYDVVFHPRALALARRHERFRRMLDAAALDAVETQCGVKLDRTNARTLKIKYKGTPEAAVLRTPLPGAGPARPDGEPEGPLPGLPYPYPPPAPRPAARAPAPAPPAAGPPHAPTEPRYSVVQRHHVDLQDYRCARDSAPGPVPHELVVTIELPLLRSAEQAALEVTGRLLSLDSRAPDYRLRLSLPYPVDDGRGTAHFHRARRQLVVTLPVVRPAPRPAPPEEPARAPGTDARGPEEKEQEEEEEQRGEQEEQQREERGEQRGEQEQREEELEEAQEEERGEQREEQEEERGEQQEEQEHREEEEQEEERGEQREEQEQREGEREQQREERGPGGPAVWTPAVGEEPPPGARTPPGAPSRALGRGSGAGGGDARGARAGAGGEPPGAAMGGPGTARREPVCPPSQCRQNEESVTLLVQVPRIQPQSLHGDLSPLGYQLRFSTRDSASYALVLRFAPENTLGPREPVVSVSLDNAVIELAKAPECRGHWTAWWYGLNSDSLEERLFVNEENVNKVLEEVLSFPSTQTEPLIPPLIEVLQVTESKIQIHAKLQECSNSEQLHDNERVNEGSHLTEKESTEHPPTSAADSDSSRAQVLETDSCGSAARLQQESLGISQMLFGKSQQPESKKEPEFIRQKGVLYSNEEKDNLKEPVITEEEELDHLSSLVNKTTFHDRSGFDHIKETNMQDGSVQIINDHVTHCAFSFQNSLLYDLD</sequence>
<dbReference type="AlphaFoldDB" id="A0A7J7FCQ4"/>
<feature type="region of interest" description="Disordered" evidence="4">
    <location>
        <begin position="339"/>
        <end position="536"/>
    </location>
</feature>
<feature type="compositionally biased region" description="Basic and acidic residues" evidence="4">
    <location>
        <begin position="422"/>
        <end position="433"/>
    </location>
</feature>
<dbReference type="GeneID" id="131405625"/>
<dbReference type="InterPro" id="IPR012981">
    <property type="entry name" value="PIH1_N"/>
</dbReference>
<dbReference type="GO" id="GO:0070286">
    <property type="term" value="P:axonemal dynein complex assembly"/>
    <property type="evidence" value="ECO:0007669"/>
    <property type="project" value="UniProtKB-UniRule"/>
</dbReference>
<evidence type="ECO:0000256" key="3">
    <source>
        <dbReference type="HAMAP-Rule" id="MF_03069"/>
    </source>
</evidence>
<dbReference type="CTD" id="55172"/>
<protein>
    <recommendedName>
        <fullName evidence="3">Protein kintoun</fullName>
    </recommendedName>
    <alternativeName>
        <fullName evidence="3">Dynein assembly factor 2, axonemal</fullName>
    </alternativeName>
</protein>
<feature type="compositionally biased region" description="Basic and acidic residues" evidence="4">
    <location>
        <begin position="377"/>
        <end position="396"/>
    </location>
</feature>
<feature type="compositionally biased region" description="Pro residues" evidence="4">
    <location>
        <begin position="343"/>
        <end position="352"/>
    </location>
</feature>
<dbReference type="Pfam" id="PF08190">
    <property type="entry name" value="PIH1"/>
    <property type="match status" value="1"/>
</dbReference>
<feature type="region of interest" description="Disordered" evidence="4">
    <location>
        <begin position="190"/>
        <end position="246"/>
    </location>
</feature>
<feature type="compositionally biased region" description="Pro residues" evidence="4">
    <location>
        <begin position="476"/>
        <end position="487"/>
    </location>
</feature>
<gene>
    <name evidence="3" type="primary">DNAAF2</name>
    <name evidence="3" type="synonym">KTU</name>
    <name evidence="7" type="ORF">HPG69_002303</name>
</gene>
<dbReference type="GO" id="GO:0005576">
    <property type="term" value="C:extracellular region"/>
    <property type="evidence" value="ECO:0007669"/>
    <property type="project" value="GOC"/>
</dbReference>
<evidence type="ECO:0000256" key="2">
    <source>
        <dbReference type="ARBA" id="ARBA00024190"/>
    </source>
</evidence>
<dbReference type="InterPro" id="IPR041442">
    <property type="entry name" value="PIH1D1/2/3_CS-like"/>
</dbReference>
<name>A0A7J7FCQ4_DICBM</name>
<reference evidence="7 8" key="1">
    <citation type="journal article" date="2020" name="Mol. Biol. Evol.">
        <title>Interspecific Gene Flow and the Evolution of Specialization in Black and White Rhinoceros.</title>
        <authorList>
            <person name="Moodley Y."/>
            <person name="Westbury M.V."/>
            <person name="Russo I.M."/>
            <person name="Gopalakrishnan S."/>
            <person name="Rakotoarivelo A."/>
            <person name="Olsen R.A."/>
            <person name="Prost S."/>
            <person name="Tunstall T."/>
            <person name="Ryder O.A."/>
            <person name="Dalen L."/>
            <person name="Bruford M.W."/>
        </authorList>
    </citation>
    <scope>NUCLEOTIDE SEQUENCE [LARGE SCALE GENOMIC DNA]</scope>
    <source>
        <strain evidence="7">SBR-YM</strain>
        <tissue evidence="7">Skin</tissue>
    </source>
</reference>
<evidence type="ECO:0000313" key="7">
    <source>
        <dbReference type="EMBL" id="KAF5925852.1"/>
    </source>
</evidence>
<dbReference type="PANTHER" id="PTHR22997:SF3">
    <property type="entry name" value="PROTEIN KINTOUN"/>
    <property type="match status" value="1"/>
</dbReference>
<comment type="subunit">
    <text evidence="3">Interacts with CFAP300. Interacts with DNAI2 and HSPA1A. Interacts with DYX1C1. Interacts with PIH1D3.</text>
</comment>
<dbReference type="Pfam" id="PF18201">
    <property type="entry name" value="PIH1_CS"/>
    <property type="match status" value="1"/>
</dbReference>
<feature type="domain" description="PIH1 N-terminal" evidence="5">
    <location>
        <begin position="43"/>
        <end position="197"/>
    </location>
</feature>
<dbReference type="HAMAP" id="MF_03069">
    <property type="entry name" value="Kintoun"/>
    <property type="match status" value="1"/>
</dbReference>
<comment type="subcellular location">
    <subcellularLocation>
        <location evidence="3">Cytoplasm</location>
    </subcellularLocation>
    <subcellularLocation>
        <location evidence="2">Dynein axonemal particle</location>
    </subcellularLocation>
    <text evidence="3">Localizes in the apical cytoplasm around the gamma-tubulin-positive pericentriolar region, not in the cilia.</text>
</comment>
<feature type="domain" description="PIH1D1/2/3 CS-like" evidence="6">
    <location>
        <begin position="243"/>
        <end position="342"/>
    </location>
</feature>
<keyword evidence="8" id="KW-1185">Reference proteome</keyword>
<dbReference type="Proteomes" id="UP000551758">
    <property type="component" value="Unassembled WGS sequence"/>
</dbReference>
<accession>A0A7J7FCQ4</accession>
<dbReference type="InterPro" id="IPR034727">
    <property type="entry name" value="Kintoun"/>
</dbReference>
<comment type="function">
    <text evidence="3">Required for cytoplasmic pre-assembly of axonemal dyneins, thereby playing a central role in motility in cilia and flagella. Involved in pre-assembly of dynein arm complexes in the cytoplasm before intraflagellar transport loads them for the ciliary compartment.</text>
</comment>
<dbReference type="RefSeq" id="XP_058396613.1">
    <property type="nucleotide sequence ID" value="XM_058540630.1"/>
</dbReference>
<dbReference type="PANTHER" id="PTHR22997">
    <property type="entry name" value="PIH1 DOMAIN-CONTAINING PROTEIN 1"/>
    <property type="match status" value="1"/>
</dbReference>
<proteinExistence type="inferred from homology"/>
<evidence type="ECO:0000256" key="1">
    <source>
        <dbReference type="ARBA" id="ARBA00022490"/>
    </source>
</evidence>